<evidence type="ECO:0000256" key="4">
    <source>
        <dbReference type="ARBA" id="ARBA00022801"/>
    </source>
</evidence>
<dbReference type="PANTHER" id="PTHR33146:SF26">
    <property type="entry name" value="ENDONUCLEASE 4"/>
    <property type="match status" value="1"/>
</dbReference>
<dbReference type="EMBL" id="CBLX010000023">
    <property type="protein sequence ID" value="CDG40732.1"/>
    <property type="molecule type" value="Genomic_DNA"/>
</dbReference>
<sequence length="315" mass="33971">MTRRSLFALPALLSVAALTLASKPAQAWGPYGHAIVADIAQSRLTPQAASAVTQLLALEHHQSLDQVASWPDTIGHVPPEKGGLPQTLPWHYVDTDASFAIYDKARDCGNDICVTEKLPEMEHVLADPNAAPEARLAALKWVVHLVGDLHQPLHAAERDHDKGGNMVKVSYFGQDRNGHENLHSLWDEGIMDHERHLVVGPHYTIDFAKAREEADRLNSQITPGQAAFWSGALSPDTMHEAVVQWTDESHGLARSIAYGALPGGNRKDLGAAYTDIAFPVIETRLQQAGVRLADVLNTALSAPVSAMGAPSSATP</sequence>
<organism evidence="8 9">
    <name type="scientific">Asaia bogorensis</name>
    <dbReference type="NCBI Taxonomy" id="91915"/>
    <lineage>
        <taxon>Bacteria</taxon>
        <taxon>Pseudomonadati</taxon>
        <taxon>Pseudomonadota</taxon>
        <taxon>Alphaproteobacteria</taxon>
        <taxon>Acetobacterales</taxon>
        <taxon>Acetobacteraceae</taxon>
        <taxon>Asaia</taxon>
    </lineage>
</organism>
<proteinExistence type="predicted"/>
<accession>A0A060QLY2</accession>
<dbReference type="CDD" id="cd11010">
    <property type="entry name" value="S1-P1_nuclease"/>
    <property type="match status" value="1"/>
</dbReference>
<evidence type="ECO:0000256" key="2">
    <source>
        <dbReference type="ARBA" id="ARBA00022723"/>
    </source>
</evidence>
<keyword evidence="6" id="KW-0325">Glycoprotein</keyword>
<keyword evidence="1" id="KW-0540">Nuclease</keyword>
<dbReference type="AlphaFoldDB" id="A0A060QLY2"/>
<dbReference type="RefSeq" id="WP_023978248.1">
    <property type="nucleotide sequence ID" value="NZ_CBLX010000023.1"/>
</dbReference>
<keyword evidence="2" id="KW-0479">Metal-binding</keyword>
<protein>
    <submittedName>
        <fullName evidence="8">Endonuclease</fullName>
    </submittedName>
</protein>
<dbReference type="PANTHER" id="PTHR33146">
    <property type="entry name" value="ENDONUCLEASE 4"/>
    <property type="match status" value="1"/>
</dbReference>
<evidence type="ECO:0000313" key="9">
    <source>
        <dbReference type="Proteomes" id="UP000027583"/>
    </source>
</evidence>
<reference evidence="8 9" key="2">
    <citation type="journal article" date="2014" name="PLoS ONE">
        <title>Evolution of mitochondria reconstructed from the energy metabolism of living bacteria.</title>
        <authorList>
            <person name="Degli Esposti M."/>
            <person name="Chouaia B."/>
            <person name="Comandatore F."/>
            <person name="Crotti E."/>
            <person name="Sassera D."/>
            <person name="Lievens P.M."/>
            <person name="Daffonchio D."/>
            <person name="Bandi C."/>
        </authorList>
    </citation>
    <scope>NUCLEOTIDE SEQUENCE [LARGE SCALE GENOMIC DNA]</scope>
    <source>
        <strain evidence="8 9">SF2.1</strain>
    </source>
</reference>
<keyword evidence="5" id="KW-1015">Disulfide bond</keyword>
<dbReference type="GO" id="GO:0046872">
    <property type="term" value="F:metal ion binding"/>
    <property type="evidence" value="ECO:0007669"/>
    <property type="project" value="UniProtKB-KW"/>
</dbReference>
<comment type="caution">
    <text evidence="8">The sequence shown here is derived from an EMBL/GenBank/DDBJ whole genome shotgun (WGS) entry which is preliminary data.</text>
</comment>
<dbReference type="SUPFAM" id="SSF48537">
    <property type="entry name" value="Phospholipase C/P1 nuclease"/>
    <property type="match status" value="1"/>
</dbReference>
<dbReference type="GO" id="GO:0006308">
    <property type="term" value="P:DNA catabolic process"/>
    <property type="evidence" value="ECO:0007669"/>
    <property type="project" value="InterPro"/>
</dbReference>
<dbReference type="GO" id="GO:0004519">
    <property type="term" value="F:endonuclease activity"/>
    <property type="evidence" value="ECO:0007669"/>
    <property type="project" value="UniProtKB-KW"/>
</dbReference>
<dbReference type="Gene3D" id="1.10.575.10">
    <property type="entry name" value="P1 Nuclease"/>
    <property type="match status" value="1"/>
</dbReference>
<keyword evidence="4" id="KW-0378">Hydrolase</keyword>
<dbReference type="GO" id="GO:0016788">
    <property type="term" value="F:hydrolase activity, acting on ester bonds"/>
    <property type="evidence" value="ECO:0007669"/>
    <property type="project" value="InterPro"/>
</dbReference>
<keyword evidence="7" id="KW-0732">Signal</keyword>
<reference evidence="8 9" key="1">
    <citation type="journal article" date="2014" name="Genome Biol. Evol.">
        <title>Acetic acid bacteria genomes reveal functional traits for adaptation to life in insect guts.</title>
        <authorList>
            <person name="Chouaia B."/>
            <person name="Gaiarsa S."/>
            <person name="Crotti E."/>
            <person name="Comandatore F."/>
            <person name="Degli Esposti M."/>
            <person name="Ricci I."/>
            <person name="Alma A."/>
            <person name="Favia G."/>
            <person name="Bandi C."/>
            <person name="Daffonchio D."/>
        </authorList>
    </citation>
    <scope>NUCLEOTIDE SEQUENCE [LARGE SCALE GENOMIC DNA]</scope>
    <source>
        <strain evidence="8 9">SF2.1</strain>
    </source>
</reference>
<evidence type="ECO:0000256" key="5">
    <source>
        <dbReference type="ARBA" id="ARBA00023157"/>
    </source>
</evidence>
<dbReference type="Proteomes" id="UP000027583">
    <property type="component" value="Unassembled WGS sequence"/>
</dbReference>
<dbReference type="GO" id="GO:0003676">
    <property type="term" value="F:nucleic acid binding"/>
    <property type="evidence" value="ECO:0007669"/>
    <property type="project" value="InterPro"/>
</dbReference>
<feature type="signal peptide" evidence="7">
    <location>
        <begin position="1"/>
        <end position="27"/>
    </location>
</feature>
<dbReference type="InterPro" id="IPR008947">
    <property type="entry name" value="PLipase_C/P1_nuclease_dom_sf"/>
</dbReference>
<keyword evidence="3 8" id="KW-0255">Endonuclease</keyword>
<evidence type="ECO:0000256" key="1">
    <source>
        <dbReference type="ARBA" id="ARBA00022722"/>
    </source>
</evidence>
<name>A0A060QLY2_9PROT</name>
<dbReference type="eggNOG" id="ENOG502Z82C">
    <property type="taxonomic scope" value="Bacteria"/>
</dbReference>
<evidence type="ECO:0000313" key="8">
    <source>
        <dbReference type="EMBL" id="CDG40732.1"/>
    </source>
</evidence>
<gene>
    <name evidence="8" type="ORF">ASAP_2687</name>
</gene>
<dbReference type="InterPro" id="IPR003154">
    <property type="entry name" value="S1/P1nuclease"/>
</dbReference>
<evidence type="ECO:0000256" key="6">
    <source>
        <dbReference type="ARBA" id="ARBA00023180"/>
    </source>
</evidence>
<feature type="chain" id="PRO_5001586260" evidence="7">
    <location>
        <begin position="28"/>
        <end position="315"/>
    </location>
</feature>
<evidence type="ECO:0000256" key="7">
    <source>
        <dbReference type="SAM" id="SignalP"/>
    </source>
</evidence>
<dbReference type="Pfam" id="PF02265">
    <property type="entry name" value="S1-P1_nuclease"/>
    <property type="match status" value="1"/>
</dbReference>
<evidence type="ECO:0000256" key="3">
    <source>
        <dbReference type="ARBA" id="ARBA00022759"/>
    </source>
</evidence>